<reference evidence="4 5" key="1">
    <citation type="submission" date="2019-03" db="EMBL/GenBank/DDBJ databases">
        <title>Sequencing the genomes of 1000 actinobacteria strains.</title>
        <authorList>
            <person name="Klenk H.-P."/>
        </authorList>
    </citation>
    <scope>NUCLEOTIDE SEQUENCE [LARGE SCALE GENOMIC DNA]</scope>
    <source>
        <strain evidence="4 5">DSM 18936</strain>
    </source>
</reference>
<feature type="compositionally biased region" description="Low complexity" evidence="1">
    <location>
        <begin position="34"/>
        <end position="83"/>
    </location>
</feature>
<dbReference type="RefSeq" id="WP_133867820.1">
    <property type="nucleotide sequence ID" value="NZ_SOAU01000001.1"/>
</dbReference>
<evidence type="ECO:0000313" key="4">
    <source>
        <dbReference type="EMBL" id="TDT15362.1"/>
    </source>
</evidence>
<dbReference type="PANTHER" id="PTHR19328">
    <property type="entry name" value="HEDGEHOG-INTERACTING PROTEIN"/>
    <property type="match status" value="1"/>
</dbReference>
<dbReference type="InterPro" id="IPR011042">
    <property type="entry name" value="6-blade_b-propeller_TolB-like"/>
</dbReference>
<proteinExistence type="predicted"/>
<sequence>MRRRFAALTGFALLATACGGDDDNSTAVIVTTTTSAEATTSPSSSVTVSTDPPTSAETTDVTAPTSTSPTSSETTAPPTTQAPEPDPPAAEPEVGDPDVATELVVSLDRPVDLAVRPGDGALHLVNQSGTVVRVDPETGASTTTLDVTDRITYGGEQGLLGLEFSPDGSKAYTNHNAPDGSTVITEYTVGNDGVLDPASARELLTVAQPYRNHNAGDLAFGTDGMLYVPLGDGGAGGDPERRASDPTSLLGSLLRIDPTPDGTSPYSIPADNPFAEGRRDGVDGAPEVWAWGLRNPWKVAFDPTTGALWIADVGQNQYEEVNRVMAGDLPAGYAVDFGWSGLEGTEVFNEDDLRDGTTPPVLTYEHGADGCSISGGAPYRGSAIDELEPAYVYSDYCSGIVWALDLAGGRNLRLLDGLTEVTAVRPGPDGELYVLQGDGDVLRLVAG</sequence>
<evidence type="ECO:0000256" key="2">
    <source>
        <dbReference type="SAM" id="SignalP"/>
    </source>
</evidence>
<dbReference type="PANTHER" id="PTHR19328:SF75">
    <property type="entry name" value="ALDOSE SUGAR DEHYDROGENASE YLII"/>
    <property type="match status" value="1"/>
</dbReference>
<dbReference type="Gene3D" id="2.120.10.30">
    <property type="entry name" value="TolB, C-terminal domain"/>
    <property type="match status" value="1"/>
</dbReference>
<dbReference type="OrthoDB" id="9770043at2"/>
<dbReference type="AlphaFoldDB" id="A0A4R7HWB3"/>
<evidence type="ECO:0000256" key="1">
    <source>
        <dbReference type="SAM" id="MobiDB-lite"/>
    </source>
</evidence>
<evidence type="ECO:0000313" key="5">
    <source>
        <dbReference type="Proteomes" id="UP000294558"/>
    </source>
</evidence>
<dbReference type="SUPFAM" id="SSF50952">
    <property type="entry name" value="Soluble quinoprotein glucose dehydrogenase"/>
    <property type="match status" value="1"/>
</dbReference>
<feature type="region of interest" description="Disordered" evidence="1">
    <location>
        <begin position="34"/>
        <end position="95"/>
    </location>
</feature>
<dbReference type="InterPro" id="IPR012938">
    <property type="entry name" value="Glc/Sorbosone_DH"/>
</dbReference>
<gene>
    <name evidence="4" type="ORF">BDK89_0932</name>
</gene>
<dbReference type="EMBL" id="SOAU01000001">
    <property type="protein sequence ID" value="TDT15362.1"/>
    <property type="molecule type" value="Genomic_DNA"/>
</dbReference>
<feature type="domain" description="Glucose/Sorbosone dehydrogenase" evidence="3">
    <location>
        <begin position="107"/>
        <end position="440"/>
    </location>
</feature>
<evidence type="ECO:0000259" key="3">
    <source>
        <dbReference type="Pfam" id="PF07995"/>
    </source>
</evidence>
<organism evidence="4 5">
    <name type="scientific">Ilumatobacter fluminis</name>
    <dbReference type="NCBI Taxonomy" id="467091"/>
    <lineage>
        <taxon>Bacteria</taxon>
        <taxon>Bacillati</taxon>
        <taxon>Actinomycetota</taxon>
        <taxon>Acidimicrobiia</taxon>
        <taxon>Acidimicrobiales</taxon>
        <taxon>Ilumatobacteraceae</taxon>
        <taxon>Ilumatobacter</taxon>
    </lineage>
</organism>
<keyword evidence="5" id="KW-1185">Reference proteome</keyword>
<feature type="chain" id="PRO_5038982435" evidence="2">
    <location>
        <begin position="21"/>
        <end position="447"/>
    </location>
</feature>
<feature type="signal peptide" evidence="2">
    <location>
        <begin position="1"/>
        <end position="20"/>
    </location>
</feature>
<dbReference type="Proteomes" id="UP000294558">
    <property type="component" value="Unassembled WGS sequence"/>
</dbReference>
<protein>
    <submittedName>
        <fullName evidence="4">Glucose/arabinose dehydrogenase</fullName>
    </submittedName>
</protein>
<dbReference type="PROSITE" id="PS51257">
    <property type="entry name" value="PROKAR_LIPOPROTEIN"/>
    <property type="match status" value="1"/>
</dbReference>
<name>A0A4R7HWB3_9ACTN</name>
<dbReference type="InterPro" id="IPR011041">
    <property type="entry name" value="Quinoprot_gluc/sorb_DH_b-prop"/>
</dbReference>
<dbReference type="Pfam" id="PF07995">
    <property type="entry name" value="GSDH"/>
    <property type="match status" value="1"/>
</dbReference>
<keyword evidence="2" id="KW-0732">Signal</keyword>
<comment type="caution">
    <text evidence="4">The sequence shown here is derived from an EMBL/GenBank/DDBJ whole genome shotgun (WGS) entry which is preliminary data.</text>
</comment>
<accession>A0A4R7HWB3</accession>